<feature type="compositionally biased region" description="Low complexity" evidence="2">
    <location>
        <begin position="176"/>
        <end position="188"/>
    </location>
</feature>
<feature type="compositionally biased region" description="Low complexity" evidence="2">
    <location>
        <begin position="202"/>
        <end position="224"/>
    </location>
</feature>
<sequence length="326" mass="33378">MSVIKPFSPNYAAELYRRPSSASASSAATDPSQAAVAAVAGAKPKADDSLQAKQALQSSLQQTLGNYMRQLKVALKPLPKRSPEVDDMQKTLLKKKVDMLLQMVQMAGRDKASLKALAAELARAVKELKQLVASMTQNAADSMMSVGMGGDAAAAASAAAAGDAAPAASDGGGDASGAAAQAQAQAAAAEDEPQQAKGGEEGALAAAGARGDAAAANGDKSAAAARDDGATPRTGGGNPLSGGNPVAGDRTIQDIVMKLKQLQNWLKQQTRQLQADQEFRKMMKEMEKDMASIDKMLETGEISGNGEMDVQVHVDADAGANVNVQA</sequence>
<feature type="coiled-coil region" evidence="1">
    <location>
        <begin position="111"/>
        <end position="138"/>
    </location>
</feature>
<organism evidence="3 4">
    <name type="scientific">Chromobacterium aquaticum</name>
    <dbReference type="NCBI Taxonomy" id="467180"/>
    <lineage>
        <taxon>Bacteria</taxon>
        <taxon>Pseudomonadati</taxon>
        <taxon>Pseudomonadota</taxon>
        <taxon>Betaproteobacteria</taxon>
        <taxon>Neisseriales</taxon>
        <taxon>Chromobacteriaceae</taxon>
        <taxon>Chromobacterium</taxon>
    </lineage>
</organism>
<evidence type="ECO:0000256" key="1">
    <source>
        <dbReference type="SAM" id="Coils"/>
    </source>
</evidence>
<evidence type="ECO:0000313" key="3">
    <source>
        <dbReference type="EMBL" id="MFC4488778.1"/>
    </source>
</evidence>
<gene>
    <name evidence="3" type="ORF">ACFO0R_04020</name>
</gene>
<evidence type="ECO:0000256" key="2">
    <source>
        <dbReference type="SAM" id="MobiDB-lite"/>
    </source>
</evidence>
<protein>
    <submittedName>
        <fullName evidence="3">Uncharacterized protein</fullName>
    </submittedName>
</protein>
<proteinExistence type="predicted"/>
<feature type="region of interest" description="Disordered" evidence="2">
    <location>
        <begin position="164"/>
        <end position="248"/>
    </location>
</feature>
<reference evidence="4" key="1">
    <citation type="journal article" date="2019" name="Int. J. Syst. Evol. Microbiol.">
        <title>The Global Catalogue of Microorganisms (GCM) 10K type strain sequencing project: providing services to taxonomists for standard genome sequencing and annotation.</title>
        <authorList>
            <consortium name="The Broad Institute Genomics Platform"/>
            <consortium name="The Broad Institute Genome Sequencing Center for Infectious Disease"/>
            <person name="Wu L."/>
            <person name="Ma J."/>
        </authorList>
    </citation>
    <scope>NUCLEOTIDE SEQUENCE [LARGE SCALE GENOMIC DNA]</scope>
    <source>
        <strain evidence="4">CGMCC 4.7608</strain>
    </source>
</reference>
<name>A0ABV8ZRK3_9NEIS</name>
<dbReference type="EMBL" id="JBHSEK010000002">
    <property type="protein sequence ID" value="MFC4488778.1"/>
    <property type="molecule type" value="Genomic_DNA"/>
</dbReference>
<dbReference type="Proteomes" id="UP001595999">
    <property type="component" value="Unassembled WGS sequence"/>
</dbReference>
<evidence type="ECO:0000313" key="4">
    <source>
        <dbReference type="Proteomes" id="UP001595999"/>
    </source>
</evidence>
<comment type="caution">
    <text evidence="3">The sequence shown here is derived from an EMBL/GenBank/DDBJ whole genome shotgun (WGS) entry which is preliminary data.</text>
</comment>
<accession>A0ABV8ZRK3</accession>
<keyword evidence="1" id="KW-0175">Coiled coil</keyword>
<keyword evidence="4" id="KW-1185">Reference proteome</keyword>